<feature type="signal peptide" evidence="1">
    <location>
        <begin position="1"/>
        <end position="19"/>
    </location>
</feature>
<sequence length="743" mass="83960">MRKLVSSFLIASCAASVWATPTQVKLDSINASLDTLSNNMESTLLGKDDLPMAVSGFMAFRVKNFHYSNTSPAFASDKARTAIDAVFKANIVAMPNSYMTLWSNIAFPYDLSGTFGNKYATQPTEVPTYDERVLYDHSTDYYSTTIDEEFNVGVDIRAGVFGAYVTAGGVIWANGSPLTMWERETAPRFAWQYELFEDEKTVSTYYKEKVFKPVKEGGRAFWTNRSFGGLFANVYQLPYNMKAQFMVSQPMDMDMGTRDGLRLYAGQPGELETYGLHDMRGAVYHGRIAKDKLFETMTVGANYMGVVFDKGIIYEDEFRNQHITAGLTPSLLNTHVVSLDIKGNITPKLYLMADVAVSITDSVNFYKSDEAAQTHGYAEDAYTTGTANPQVGVYVKAQSKHIEGWPITVEGIYLPKDFYSPYSLSNPSRFTSWRKDEMYLNGGSLRYTPNMMGLNLKLEPTFNRGYFDLQYGQHRQVEEGMDVLVFNYRLNGRNMWESTNSWTKHKPIFWADSGNADPKASGYVARTGVLEPGTGIKLRRQKGGLYGGTWEMWESFVAYQNTDQIRSKEVPSHAKWSSYLSFMGGYDIGHWFGTDRNIMMTGYAAISGISTTIAPIAYSEDQTDMLLWSFYGQFEPAIAVHPKFHVVGIFGLENFRSKYAYTSYSVSNGLSKTSDMYNEVSTDYYAYAPINYLETAIGLGFDWDFADRAGLHVRYKWMTHSDETLSVNDWHSHYIAAETKVWF</sequence>
<reference evidence="2 3" key="1">
    <citation type="submission" date="2017-11" db="EMBL/GenBank/DDBJ databases">
        <title>Animal gut microbial communities from fecal samples from Wisconsin, USA.</title>
        <authorList>
            <person name="Neumann A."/>
        </authorList>
    </citation>
    <scope>NUCLEOTIDE SEQUENCE [LARGE SCALE GENOMIC DNA]</scope>
    <source>
        <strain evidence="2 3">UWS3</strain>
    </source>
</reference>
<keyword evidence="1" id="KW-0732">Signal</keyword>
<dbReference type="Proteomes" id="UP000231134">
    <property type="component" value="Unassembled WGS sequence"/>
</dbReference>
<dbReference type="AlphaFoldDB" id="A0A2M9A5F0"/>
<comment type="caution">
    <text evidence="2">The sequence shown here is derived from an EMBL/GenBank/DDBJ whole genome shotgun (WGS) entry which is preliminary data.</text>
</comment>
<evidence type="ECO:0008006" key="4">
    <source>
        <dbReference type="Google" id="ProtNLM"/>
    </source>
</evidence>
<evidence type="ECO:0000313" key="2">
    <source>
        <dbReference type="EMBL" id="PJJ40944.1"/>
    </source>
</evidence>
<dbReference type="RefSeq" id="WP_100424971.1">
    <property type="nucleotide sequence ID" value="NZ_PGEX01000001.1"/>
</dbReference>
<protein>
    <recommendedName>
        <fullName evidence="4">Alginate export domain-containing protein</fullName>
    </recommendedName>
</protein>
<keyword evidence="3" id="KW-1185">Reference proteome</keyword>
<organism evidence="2 3">
    <name type="scientific">Hallerella succinigenes</name>
    <dbReference type="NCBI Taxonomy" id="1896222"/>
    <lineage>
        <taxon>Bacteria</taxon>
        <taxon>Pseudomonadati</taxon>
        <taxon>Fibrobacterota</taxon>
        <taxon>Fibrobacteria</taxon>
        <taxon>Fibrobacterales</taxon>
        <taxon>Fibrobacteraceae</taxon>
        <taxon>Hallerella</taxon>
    </lineage>
</organism>
<feature type="chain" id="PRO_5014844736" description="Alginate export domain-containing protein" evidence="1">
    <location>
        <begin position="20"/>
        <end position="743"/>
    </location>
</feature>
<evidence type="ECO:0000313" key="3">
    <source>
        <dbReference type="Proteomes" id="UP000231134"/>
    </source>
</evidence>
<name>A0A2M9A5F0_9BACT</name>
<proteinExistence type="predicted"/>
<gene>
    <name evidence="2" type="ORF">BGX16_0896</name>
</gene>
<accession>A0A2M9A5F0</accession>
<evidence type="ECO:0000256" key="1">
    <source>
        <dbReference type="SAM" id="SignalP"/>
    </source>
</evidence>
<dbReference type="OrthoDB" id="9801390at2"/>
<dbReference type="EMBL" id="PGEX01000001">
    <property type="protein sequence ID" value="PJJ40944.1"/>
    <property type="molecule type" value="Genomic_DNA"/>
</dbReference>